<keyword evidence="4 7" id="KW-0812">Transmembrane</keyword>
<dbReference type="PIRSF" id="PIRSF016379">
    <property type="entry name" value="ENT"/>
    <property type="match status" value="1"/>
</dbReference>
<protein>
    <recommendedName>
        <fullName evidence="10">Equilibrative nucleoside transporter 3</fullName>
    </recommendedName>
</protein>
<comment type="caution">
    <text evidence="8">The sequence shown here is derived from an EMBL/GenBank/DDBJ whole genome shotgun (WGS) entry which is preliminary data.</text>
</comment>
<evidence type="ECO:0000256" key="6">
    <source>
        <dbReference type="ARBA" id="ARBA00023136"/>
    </source>
</evidence>
<dbReference type="Pfam" id="PF01733">
    <property type="entry name" value="Nucleoside_tran"/>
    <property type="match status" value="1"/>
</dbReference>
<dbReference type="EMBL" id="JAZGQO010000009">
    <property type="protein sequence ID" value="KAK6178606.1"/>
    <property type="molecule type" value="Genomic_DNA"/>
</dbReference>
<dbReference type="GO" id="GO:0005886">
    <property type="term" value="C:plasma membrane"/>
    <property type="evidence" value="ECO:0007669"/>
    <property type="project" value="TreeGrafter"/>
</dbReference>
<name>A0AAN8JI57_PATCE</name>
<evidence type="ECO:0000313" key="9">
    <source>
        <dbReference type="Proteomes" id="UP001347796"/>
    </source>
</evidence>
<dbReference type="Proteomes" id="UP001347796">
    <property type="component" value="Unassembled WGS sequence"/>
</dbReference>
<organism evidence="8 9">
    <name type="scientific">Patella caerulea</name>
    <name type="common">Rayed Mediterranean limpet</name>
    <dbReference type="NCBI Taxonomy" id="87958"/>
    <lineage>
        <taxon>Eukaryota</taxon>
        <taxon>Metazoa</taxon>
        <taxon>Spiralia</taxon>
        <taxon>Lophotrochozoa</taxon>
        <taxon>Mollusca</taxon>
        <taxon>Gastropoda</taxon>
        <taxon>Patellogastropoda</taxon>
        <taxon>Patelloidea</taxon>
        <taxon>Patellidae</taxon>
        <taxon>Patella</taxon>
    </lineage>
</organism>
<evidence type="ECO:0000256" key="4">
    <source>
        <dbReference type="ARBA" id="ARBA00022692"/>
    </source>
</evidence>
<feature type="transmembrane region" description="Helical" evidence="7">
    <location>
        <begin position="433"/>
        <end position="455"/>
    </location>
</feature>
<evidence type="ECO:0008006" key="10">
    <source>
        <dbReference type="Google" id="ProtNLM"/>
    </source>
</evidence>
<proteinExistence type="inferred from homology"/>
<dbReference type="Gene3D" id="1.20.1250.20">
    <property type="entry name" value="MFS general substrate transporter like domains"/>
    <property type="match status" value="1"/>
</dbReference>
<feature type="transmembrane region" description="Helical" evidence="7">
    <location>
        <begin position="170"/>
        <end position="192"/>
    </location>
</feature>
<feature type="transmembrane region" description="Helical" evidence="7">
    <location>
        <begin position="364"/>
        <end position="383"/>
    </location>
</feature>
<reference evidence="8 9" key="1">
    <citation type="submission" date="2024-01" db="EMBL/GenBank/DDBJ databases">
        <title>The genome of the rayed Mediterranean limpet Patella caerulea (Linnaeus, 1758).</title>
        <authorList>
            <person name="Anh-Thu Weber A."/>
            <person name="Halstead-Nussloch G."/>
        </authorList>
    </citation>
    <scope>NUCLEOTIDE SEQUENCE [LARGE SCALE GENOMIC DNA]</scope>
    <source>
        <strain evidence="8">AATW-2023a</strain>
        <tissue evidence="8">Whole specimen</tissue>
    </source>
</reference>
<comment type="subcellular location">
    <subcellularLocation>
        <location evidence="1">Membrane</location>
        <topology evidence="1">Multi-pass membrane protein</topology>
    </subcellularLocation>
</comment>
<accession>A0AAN8JI57</accession>
<dbReference type="InterPro" id="IPR002259">
    <property type="entry name" value="Eqnu_transpt"/>
</dbReference>
<evidence type="ECO:0000256" key="2">
    <source>
        <dbReference type="ARBA" id="ARBA00007965"/>
    </source>
</evidence>
<feature type="transmembrane region" description="Helical" evidence="7">
    <location>
        <begin position="467"/>
        <end position="493"/>
    </location>
</feature>
<gene>
    <name evidence="8" type="ORF">SNE40_013357</name>
</gene>
<dbReference type="GO" id="GO:0005337">
    <property type="term" value="F:nucleoside transmembrane transporter activity"/>
    <property type="evidence" value="ECO:0007669"/>
    <property type="project" value="InterPro"/>
</dbReference>
<keyword evidence="6 7" id="KW-0472">Membrane</keyword>
<feature type="transmembrane region" description="Helical" evidence="7">
    <location>
        <begin position="328"/>
        <end position="349"/>
    </location>
</feature>
<feature type="transmembrane region" description="Helical" evidence="7">
    <location>
        <begin position="92"/>
        <end position="112"/>
    </location>
</feature>
<dbReference type="PRINTS" id="PR01130">
    <property type="entry name" value="DERENTRNSPRT"/>
</dbReference>
<evidence type="ECO:0000256" key="1">
    <source>
        <dbReference type="ARBA" id="ARBA00004141"/>
    </source>
</evidence>
<comment type="similarity">
    <text evidence="2">Belongs to the SLC29A/ENT transporter (TC 2.A.57) family.</text>
</comment>
<evidence type="ECO:0000256" key="3">
    <source>
        <dbReference type="ARBA" id="ARBA00022448"/>
    </source>
</evidence>
<dbReference type="PANTHER" id="PTHR10332:SF80">
    <property type="entry name" value="EQUILIBRATIVE NUCLEOSIDE TRANSPORTER 2, ISOFORM A"/>
    <property type="match status" value="1"/>
</dbReference>
<dbReference type="SUPFAM" id="SSF103473">
    <property type="entry name" value="MFS general substrate transporter"/>
    <property type="match status" value="1"/>
</dbReference>
<feature type="transmembrane region" description="Helical" evidence="7">
    <location>
        <begin position="395"/>
        <end position="413"/>
    </location>
</feature>
<keyword evidence="5 7" id="KW-1133">Transmembrane helix</keyword>
<evidence type="ECO:0000256" key="5">
    <source>
        <dbReference type="ARBA" id="ARBA00022989"/>
    </source>
</evidence>
<keyword evidence="3" id="KW-0813">Transport</keyword>
<keyword evidence="9" id="KW-1185">Reference proteome</keyword>
<feature type="transmembrane region" description="Helical" evidence="7">
    <location>
        <begin position="198"/>
        <end position="217"/>
    </location>
</feature>
<feature type="transmembrane region" description="Helical" evidence="7">
    <location>
        <begin position="265"/>
        <end position="286"/>
    </location>
</feature>
<dbReference type="PANTHER" id="PTHR10332">
    <property type="entry name" value="EQUILIBRATIVE NUCLEOSIDE TRANSPORTER"/>
    <property type="match status" value="1"/>
</dbReference>
<dbReference type="AlphaFoldDB" id="A0AAN8JI57"/>
<sequence>MTHRNNMTEMNTFNRNDEDTTRMLNSLYDSPWRSSPLQSHNTADRSTLEERQQFLPPVKLDPGLETVQEFEYRNKLKAEELEKNPPIDRFRLVYFIMAFHGIGILMPWNMFINAKEYFENYKLNSTESPVQDYSKYFLYYVGLAAQFPNVFMSLVNFCCQCGGGSPSVRIIISLLIMVVCFITTAVLAMIDTSGWQEIFFIITMITVVVLNMAAGIYQNSMYGLAAILPMKYTNAIVFGNNFSGTLIAVINIITIIVSPNTRTAAIYYFVAAIVVLLLAFDAYFVLPLTRFYRHFRKIVELKQLAVKNKENQTCLTGLKRYWFVFKQIWVMVFCVWFVFFVTLALFPAVQSEIKRINFPISDVYWAPIFCFLNFNFFAMMGNLATECVRVPGPRFVWIPVLLRGLILIPFFLLCNYQPGQRLLPVYIPNDYAYIVGASLMAFTSGYFSSLVMMYAPKQVSPEYAGTAGMMMALFLVFGIASGVNFSIVLTIIVEKIQI</sequence>
<feature type="transmembrane region" description="Helical" evidence="7">
    <location>
        <begin position="238"/>
        <end position="259"/>
    </location>
</feature>
<evidence type="ECO:0000313" key="8">
    <source>
        <dbReference type="EMBL" id="KAK6178606.1"/>
    </source>
</evidence>
<feature type="transmembrane region" description="Helical" evidence="7">
    <location>
        <begin position="137"/>
        <end position="158"/>
    </location>
</feature>
<dbReference type="InterPro" id="IPR036259">
    <property type="entry name" value="MFS_trans_sf"/>
</dbReference>
<evidence type="ECO:0000256" key="7">
    <source>
        <dbReference type="SAM" id="Phobius"/>
    </source>
</evidence>